<reference evidence="2" key="1">
    <citation type="submission" date="2023-08" db="EMBL/GenBank/DDBJ databases">
        <title>A de novo genome assembly of Solanum verrucosum Schlechtendal, a Mexican diploid species geographically isolated from the other diploid A-genome species in potato relatives.</title>
        <authorList>
            <person name="Hosaka K."/>
        </authorList>
    </citation>
    <scope>NUCLEOTIDE SEQUENCE</scope>
    <source>
        <tissue evidence="2">Young leaves</tissue>
    </source>
</reference>
<dbReference type="Pfam" id="PF24626">
    <property type="entry name" value="SH3_Tf2-1"/>
    <property type="match status" value="1"/>
</dbReference>
<organism evidence="2 3">
    <name type="scientific">Solanum verrucosum</name>
    <dbReference type="NCBI Taxonomy" id="315347"/>
    <lineage>
        <taxon>Eukaryota</taxon>
        <taxon>Viridiplantae</taxon>
        <taxon>Streptophyta</taxon>
        <taxon>Embryophyta</taxon>
        <taxon>Tracheophyta</taxon>
        <taxon>Spermatophyta</taxon>
        <taxon>Magnoliopsida</taxon>
        <taxon>eudicotyledons</taxon>
        <taxon>Gunneridae</taxon>
        <taxon>Pentapetalae</taxon>
        <taxon>asterids</taxon>
        <taxon>lamiids</taxon>
        <taxon>Solanales</taxon>
        <taxon>Solanaceae</taxon>
        <taxon>Solanoideae</taxon>
        <taxon>Solaneae</taxon>
        <taxon>Solanum</taxon>
    </lineage>
</organism>
<proteinExistence type="predicted"/>
<gene>
    <name evidence="2" type="ORF">MTR67_035734</name>
</gene>
<accession>A0AAF0ZMK6</accession>
<dbReference type="InterPro" id="IPR012337">
    <property type="entry name" value="RNaseH-like_sf"/>
</dbReference>
<evidence type="ECO:0000259" key="1">
    <source>
        <dbReference type="Pfam" id="PF24626"/>
    </source>
</evidence>
<dbReference type="AlphaFoldDB" id="A0AAF0ZMK6"/>
<keyword evidence="3" id="KW-1185">Reference proteome</keyword>
<dbReference type="Gene3D" id="3.30.420.10">
    <property type="entry name" value="Ribonuclease H-like superfamily/Ribonuclease H"/>
    <property type="match status" value="2"/>
</dbReference>
<evidence type="ECO:0000313" key="3">
    <source>
        <dbReference type="Proteomes" id="UP001234989"/>
    </source>
</evidence>
<feature type="domain" description="Tf2-1-like SH3-like" evidence="1">
    <location>
        <begin position="70"/>
        <end position="133"/>
    </location>
</feature>
<dbReference type="InterPro" id="IPR036397">
    <property type="entry name" value="RNaseH_sf"/>
</dbReference>
<dbReference type="GO" id="GO:0003676">
    <property type="term" value="F:nucleic acid binding"/>
    <property type="evidence" value="ECO:0007669"/>
    <property type="project" value="InterPro"/>
</dbReference>
<dbReference type="InterPro" id="IPR056924">
    <property type="entry name" value="SH3_Tf2-1"/>
</dbReference>
<name>A0AAF0ZMK6_SOLVR</name>
<protein>
    <recommendedName>
        <fullName evidence="1">Tf2-1-like SH3-like domain-containing protein</fullName>
    </recommendedName>
</protein>
<dbReference type="PANTHER" id="PTHR45835:SF91">
    <property type="entry name" value="RETROTRANSPOSON, TY3-GYPSY SUBCLASS-LIKE PROTEIN"/>
    <property type="match status" value="1"/>
</dbReference>
<evidence type="ECO:0000313" key="2">
    <source>
        <dbReference type="EMBL" id="WMV42349.1"/>
    </source>
</evidence>
<dbReference type="EMBL" id="CP133619">
    <property type="protein sequence ID" value="WMV42349.1"/>
    <property type="molecule type" value="Genomic_DNA"/>
</dbReference>
<sequence length="392" mass="44927">MAPYETIYGRRYRSLIGWFEVGEAGLIGIDLVHQAMEKVKVIQERLKTAQSRQKSYTDVRKRELEFEVDDWVYLKVSPMKGVMRFGKKGKLSPRYIGPYRISKRIGNVAYELELPLQLTAVHPVFHISMLKKCIGDPSLIIPTERIEIKDSLSYEEIPVQILDIQVRKLRTKEACSLGVRLMSIYDNGVTVQNGLESSLVAEVKEKQDNDPILLQLKGLVHQQRVEVFSQGGDGVLRYQSRLCVPRLTKSSHFLAIETTDSAEDCARLYINEIVRLHGVLLSIILDRGPQFASHFWKSFQKGLGTQGSWDDHLSLIEFAYNKSYHSSIQMAPYEALYGRRCRSPVGWFEVGEAVFIGPDLVHYAMEKVQLIRDRLKTAQSRKKSYANVKRME</sequence>
<dbReference type="PANTHER" id="PTHR45835">
    <property type="entry name" value="YALI0A06105P"/>
    <property type="match status" value="1"/>
</dbReference>
<dbReference type="Proteomes" id="UP001234989">
    <property type="component" value="Chromosome 8"/>
</dbReference>
<dbReference type="SUPFAM" id="SSF53098">
    <property type="entry name" value="Ribonuclease H-like"/>
    <property type="match status" value="1"/>
</dbReference>